<gene>
    <name evidence="2" type="ORF">BOX15_Mlig021702g1</name>
</gene>
<comment type="caution">
    <text evidence="2">The sequence shown here is derived from an EMBL/GenBank/DDBJ whole genome shotgun (WGS) entry which is preliminary data.</text>
</comment>
<feature type="region of interest" description="Disordered" evidence="1">
    <location>
        <begin position="149"/>
        <end position="188"/>
    </location>
</feature>
<accession>A0A267FKD8</accession>
<feature type="region of interest" description="Disordered" evidence="1">
    <location>
        <begin position="218"/>
        <end position="246"/>
    </location>
</feature>
<dbReference type="AlphaFoldDB" id="A0A267FKD8"/>
<reference evidence="2 3" key="1">
    <citation type="submission" date="2017-06" db="EMBL/GenBank/DDBJ databases">
        <title>A platform for efficient transgenesis in Macrostomum lignano, a flatworm model organism for stem cell research.</title>
        <authorList>
            <person name="Berezikov E."/>
        </authorList>
    </citation>
    <scope>NUCLEOTIDE SEQUENCE [LARGE SCALE GENOMIC DNA]</scope>
    <source>
        <strain evidence="2">DV1</strain>
        <tissue evidence="2">Whole organism</tissue>
    </source>
</reference>
<dbReference type="Proteomes" id="UP000215902">
    <property type="component" value="Unassembled WGS sequence"/>
</dbReference>
<name>A0A267FKD8_9PLAT</name>
<sequence>MIDYEYEQIEIAYNPKDDRDFRMQAGGAMQLRRGFTVAEVAASRANAKERRLLQQTVDRLEADKRYAARCLNTDLQMAQQRRHRLLRRCATAQRRTHLRPDERAELAKLDRAGRLRLPASACTCGAGVGGGFNSARLIRAAERRLGRSRGDLPAYLTARTRAPQPAQATSDSDDEEEEEEEEEEDLSAALRTGRDFLPLLPPAAGAVSGATAGGAAWSTHRTAARPATAVAPSWRGASTDPPDTARRLTETERRLRMAEERERMEQLAGGSVRRFIDSLSQLSLRAGAG</sequence>
<evidence type="ECO:0000256" key="1">
    <source>
        <dbReference type="SAM" id="MobiDB-lite"/>
    </source>
</evidence>
<feature type="compositionally biased region" description="Acidic residues" evidence="1">
    <location>
        <begin position="171"/>
        <end position="186"/>
    </location>
</feature>
<evidence type="ECO:0000313" key="3">
    <source>
        <dbReference type="Proteomes" id="UP000215902"/>
    </source>
</evidence>
<protein>
    <submittedName>
        <fullName evidence="2">Uncharacterized protein</fullName>
    </submittedName>
</protein>
<dbReference type="EMBL" id="NIVC01001008">
    <property type="protein sequence ID" value="PAA73519.1"/>
    <property type="molecule type" value="Genomic_DNA"/>
</dbReference>
<organism evidence="2 3">
    <name type="scientific">Macrostomum lignano</name>
    <dbReference type="NCBI Taxonomy" id="282301"/>
    <lineage>
        <taxon>Eukaryota</taxon>
        <taxon>Metazoa</taxon>
        <taxon>Spiralia</taxon>
        <taxon>Lophotrochozoa</taxon>
        <taxon>Platyhelminthes</taxon>
        <taxon>Rhabditophora</taxon>
        <taxon>Macrostomorpha</taxon>
        <taxon>Macrostomida</taxon>
        <taxon>Macrostomidae</taxon>
        <taxon>Macrostomum</taxon>
    </lineage>
</organism>
<keyword evidence="3" id="KW-1185">Reference proteome</keyword>
<proteinExistence type="predicted"/>
<evidence type="ECO:0000313" key="2">
    <source>
        <dbReference type="EMBL" id="PAA73519.1"/>
    </source>
</evidence>